<name>A0AAV3P1Y8_LITER</name>
<dbReference type="Gene3D" id="3.30.40.10">
    <property type="entry name" value="Zinc/RING finger domain, C3HC4 (zinc finger)"/>
    <property type="match status" value="1"/>
</dbReference>
<dbReference type="PROSITE" id="PS50089">
    <property type="entry name" value="ZF_RING_2"/>
    <property type="match status" value="1"/>
</dbReference>
<organism evidence="16 17">
    <name type="scientific">Lithospermum erythrorhizon</name>
    <name type="common">Purple gromwell</name>
    <name type="synonym">Lithospermum officinale var. erythrorhizon</name>
    <dbReference type="NCBI Taxonomy" id="34254"/>
    <lineage>
        <taxon>Eukaryota</taxon>
        <taxon>Viridiplantae</taxon>
        <taxon>Streptophyta</taxon>
        <taxon>Embryophyta</taxon>
        <taxon>Tracheophyta</taxon>
        <taxon>Spermatophyta</taxon>
        <taxon>Magnoliopsida</taxon>
        <taxon>eudicotyledons</taxon>
        <taxon>Gunneridae</taxon>
        <taxon>Pentapetalae</taxon>
        <taxon>asterids</taxon>
        <taxon>lamiids</taxon>
        <taxon>Boraginales</taxon>
        <taxon>Boraginaceae</taxon>
        <taxon>Boraginoideae</taxon>
        <taxon>Lithospermeae</taxon>
        <taxon>Lithospermum</taxon>
    </lineage>
</organism>
<feature type="domain" description="RING-type" evidence="15">
    <location>
        <begin position="234"/>
        <end position="451"/>
    </location>
</feature>
<evidence type="ECO:0000256" key="7">
    <source>
        <dbReference type="ARBA" id="ARBA00022723"/>
    </source>
</evidence>
<evidence type="ECO:0000259" key="15">
    <source>
        <dbReference type="PROSITE" id="PS51873"/>
    </source>
</evidence>
<feature type="compositionally biased region" description="Polar residues" evidence="13">
    <location>
        <begin position="1"/>
        <end position="14"/>
    </location>
</feature>
<evidence type="ECO:0000256" key="9">
    <source>
        <dbReference type="ARBA" id="ARBA00022771"/>
    </source>
</evidence>
<dbReference type="GO" id="GO:0061630">
    <property type="term" value="F:ubiquitin protein ligase activity"/>
    <property type="evidence" value="ECO:0007669"/>
    <property type="project" value="UniProtKB-EC"/>
</dbReference>
<dbReference type="EC" id="2.3.2.31" evidence="5"/>
<evidence type="ECO:0000256" key="12">
    <source>
        <dbReference type="PROSITE-ProRule" id="PRU00175"/>
    </source>
</evidence>
<reference evidence="16 17" key="1">
    <citation type="submission" date="2024-01" db="EMBL/GenBank/DDBJ databases">
        <title>The complete chloroplast genome sequence of Lithospermum erythrorhizon: insights into the phylogenetic relationship among Boraginaceae species and the maternal lineages of purple gromwells.</title>
        <authorList>
            <person name="Okada T."/>
            <person name="Watanabe K."/>
        </authorList>
    </citation>
    <scope>NUCLEOTIDE SEQUENCE [LARGE SCALE GENOMIC DNA]</scope>
</reference>
<keyword evidence="8" id="KW-0677">Repeat</keyword>
<dbReference type="Gene3D" id="3.30.420.10">
    <property type="entry name" value="Ribonuclease H-like superfamily/Ribonuclease H"/>
    <property type="match status" value="1"/>
</dbReference>
<dbReference type="InterPro" id="IPR036397">
    <property type="entry name" value="RNaseH_sf"/>
</dbReference>
<keyword evidence="6" id="KW-0808">Transferase</keyword>
<evidence type="ECO:0000256" key="4">
    <source>
        <dbReference type="ARBA" id="ARBA00005884"/>
    </source>
</evidence>
<keyword evidence="11" id="KW-0862">Zinc</keyword>
<proteinExistence type="inferred from homology"/>
<accession>A0AAV3P1Y8</accession>
<comment type="caution">
    <text evidence="16">The sequence shown here is derived from an EMBL/GenBank/DDBJ whole genome shotgun (WGS) entry which is preliminary data.</text>
</comment>
<gene>
    <name evidence="16" type="ORF">LIER_05311</name>
</gene>
<dbReference type="SMART" id="SM00184">
    <property type="entry name" value="RING"/>
    <property type="match status" value="2"/>
</dbReference>
<dbReference type="Pfam" id="PF00097">
    <property type="entry name" value="zf-C3HC4"/>
    <property type="match status" value="1"/>
</dbReference>
<dbReference type="InterPro" id="IPR001841">
    <property type="entry name" value="Znf_RING"/>
</dbReference>
<feature type="region of interest" description="Disordered" evidence="13">
    <location>
        <begin position="1"/>
        <end position="81"/>
    </location>
</feature>
<comment type="function">
    <text evidence="3">Might act as an E3 ubiquitin-protein ligase, or as part of E3 complex, which accepts ubiquitin from specific E2 ubiquitin-conjugating enzymes and then transfers it to substrates.</text>
</comment>
<dbReference type="AlphaFoldDB" id="A0AAV3P1Y8"/>
<evidence type="ECO:0000259" key="14">
    <source>
        <dbReference type="PROSITE" id="PS50089"/>
    </source>
</evidence>
<dbReference type="Gene3D" id="1.20.120.1750">
    <property type="match status" value="1"/>
</dbReference>
<dbReference type="InterPro" id="IPR031127">
    <property type="entry name" value="E3_UB_ligase_RBR"/>
</dbReference>
<dbReference type="SMART" id="SM00647">
    <property type="entry name" value="IBR"/>
    <property type="match status" value="2"/>
</dbReference>
<dbReference type="InterPro" id="IPR017907">
    <property type="entry name" value="Znf_RING_CS"/>
</dbReference>
<evidence type="ECO:0000256" key="1">
    <source>
        <dbReference type="ARBA" id="ARBA00001798"/>
    </source>
</evidence>
<evidence type="ECO:0000256" key="11">
    <source>
        <dbReference type="ARBA" id="ARBA00022833"/>
    </source>
</evidence>
<dbReference type="InterPro" id="IPR002156">
    <property type="entry name" value="RNaseH_domain"/>
</dbReference>
<dbReference type="GO" id="GO:0016874">
    <property type="term" value="F:ligase activity"/>
    <property type="evidence" value="ECO:0007669"/>
    <property type="project" value="UniProtKB-KW"/>
</dbReference>
<evidence type="ECO:0000256" key="3">
    <source>
        <dbReference type="ARBA" id="ARBA00003976"/>
    </source>
</evidence>
<dbReference type="Pfam" id="PF13456">
    <property type="entry name" value="RVT_3"/>
    <property type="match status" value="1"/>
</dbReference>
<comment type="catalytic activity">
    <reaction evidence="1">
        <text>[E2 ubiquitin-conjugating enzyme]-S-ubiquitinyl-L-cysteine + [acceptor protein]-L-lysine = [E2 ubiquitin-conjugating enzyme]-L-cysteine + [acceptor protein]-N(6)-ubiquitinyl-L-lysine.</text>
        <dbReference type="EC" id="2.3.2.31"/>
    </reaction>
</comment>
<dbReference type="FunFam" id="3.30.420.10:FF:000076">
    <property type="entry name" value="RBR-type E3 ubiquitin transferase"/>
    <property type="match status" value="1"/>
</dbReference>
<protein>
    <recommendedName>
        <fullName evidence="5">RBR-type E3 ubiquitin transferase</fullName>
        <ecNumber evidence="5">2.3.2.31</ecNumber>
    </recommendedName>
</protein>
<evidence type="ECO:0000313" key="16">
    <source>
        <dbReference type="EMBL" id="GAA0145016.1"/>
    </source>
</evidence>
<dbReference type="EMBL" id="BAABME010000726">
    <property type="protein sequence ID" value="GAA0145016.1"/>
    <property type="molecule type" value="Genomic_DNA"/>
</dbReference>
<evidence type="ECO:0000256" key="6">
    <source>
        <dbReference type="ARBA" id="ARBA00022679"/>
    </source>
</evidence>
<dbReference type="InterPro" id="IPR018957">
    <property type="entry name" value="Znf_C3HC4_RING-type"/>
</dbReference>
<keyword evidence="9 12" id="KW-0863">Zinc-finger</keyword>
<dbReference type="SUPFAM" id="SSF57850">
    <property type="entry name" value="RING/U-box"/>
    <property type="match status" value="3"/>
</dbReference>
<dbReference type="PROSITE" id="PS51873">
    <property type="entry name" value="TRIAD"/>
    <property type="match status" value="1"/>
</dbReference>
<feature type="compositionally biased region" description="Acidic residues" evidence="13">
    <location>
        <begin position="21"/>
        <end position="81"/>
    </location>
</feature>
<dbReference type="Proteomes" id="UP001454036">
    <property type="component" value="Unassembled WGS sequence"/>
</dbReference>
<dbReference type="GO" id="GO:0004523">
    <property type="term" value="F:RNA-DNA hybrid ribonuclease activity"/>
    <property type="evidence" value="ECO:0007669"/>
    <property type="project" value="InterPro"/>
</dbReference>
<evidence type="ECO:0000256" key="10">
    <source>
        <dbReference type="ARBA" id="ARBA00022786"/>
    </source>
</evidence>
<dbReference type="GO" id="GO:0003676">
    <property type="term" value="F:nucleic acid binding"/>
    <property type="evidence" value="ECO:0007669"/>
    <property type="project" value="InterPro"/>
</dbReference>
<comment type="cofactor">
    <cofactor evidence="2">
        <name>Zn(2+)</name>
        <dbReference type="ChEBI" id="CHEBI:29105"/>
    </cofactor>
</comment>
<dbReference type="GO" id="GO:0016567">
    <property type="term" value="P:protein ubiquitination"/>
    <property type="evidence" value="ECO:0007669"/>
    <property type="project" value="InterPro"/>
</dbReference>
<dbReference type="GO" id="GO:0008270">
    <property type="term" value="F:zinc ion binding"/>
    <property type="evidence" value="ECO:0007669"/>
    <property type="project" value="UniProtKB-KW"/>
</dbReference>
<keyword evidence="10" id="KW-0833">Ubl conjugation pathway</keyword>
<evidence type="ECO:0000256" key="13">
    <source>
        <dbReference type="SAM" id="MobiDB-lite"/>
    </source>
</evidence>
<dbReference type="InterPro" id="IPR002867">
    <property type="entry name" value="IBR_dom"/>
</dbReference>
<sequence>MDENRLFSNASSVNLAREVPLEDDEEDFCSCCGNEDELSESEELSNDGTEDEDSDTPASDDEDSDTPVSEDEDKDTTASEDEELLDEFSVKMYFKGLSITLPGDSCTGFSGVGVVLERSCNADQIQVQKRLDFYVEESIADYLALIDGLIEAIQNKIRCVFAFTNSEAMYKQVMHGEQLDSSLLSALRERVLEHSNDLEVFVLKYVPGSDVQKASWLAQVAIGVVSFTPEKDISIDLCSICCEEKLSSMSVVMKCSHKFCSHCMKTYVEGKLQSGQIPVKCPQPRCKYCISTTESKLFLSVTSYHTYEKALAEAKPSKENIFCSCPNCSVLLYPHECSSSRSGSCSQPGNSCIECPACQKFFCVDCGVPWHYSLTCEQYQNRPMEEWDAGYLAARLPARSKRWRSCQQCRRMVEHTNGCNYMACSCGHEFCYTCGVDYHYGEQTCECIFWDEDHAEDVDTPNQHLEEWSWDSFDPLTSMMDAYSDQERSQLALIQIAGGFSLTDQDAVCQSPEQCTDSYIDPMKELQQLPWLERFVSVISDNYYEEYMQASLA</sequence>
<keyword evidence="17" id="KW-1185">Reference proteome</keyword>
<evidence type="ECO:0000313" key="17">
    <source>
        <dbReference type="Proteomes" id="UP001454036"/>
    </source>
</evidence>
<keyword evidence="16" id="KW-0436">Ligase</keyword>
<feature type="domain" description="RING-type" evidence="14">
    <location>
        <begin position="238"/>
        <end position="285"/>
    </location>
</feature>
<evidence type="ECO:0000256" key="2">
    <source>
        <dbReference type="ARBA" id="ARBA00001947"/>
    </source>
</evidence>
<keyword evidence="7" id="KW-0479">Metal-binding</keyword>
<dbReference type="InterPro" id="IPR013083">
    <property type="entry name" value="Znf_RING/FYVE/PHD"/>
</dbReference>
<dbReference type="CDD" id="cd22584">
    <property type="entry name" value="Rcat_RBR_unk"/>
    <property type="match status" value="1"/>
</dbReference>
<evidence type="ECO:0000256" key="8">
    <source>
        <dbReference type="ARBA" id="ARBA00022737"/>
    </source>
</evidence>
<comment type="similarity">
    <text evidence="4">Belongs to the RBR family. Ariadne subfamily.</text>
</comment>
<dbReference type="PANTHER" id="PTHR11685">
    <property type="entry name" value="RBR FAMILY RING FINGER AND IBR DOMAIN-CONTAINING"/>
    <property type="match status" value="1"/>
</dbReference>
<dbReference type="InterPro" id="IPR044066">
    <property type="entry name" value="TRIAD_supradom"/>
</dbReference>
<evidence type="ECO:0000256" key="5">
    <source>
        <dbReference type="ARBA" id="ARBA00012251"/>
    </source>
</evidence>
<dbReference type="PROSITE" id="PS00518">
    <property type="entry name" value="ZF_RING_1"/>
    <property type="match status" value="1"/>
</dbReference>
<dbReference type="Pfam" id="PF01485">
    <property type="entry name" value="IBR"/>
    <property type="match status" value="1"/>
</dbReference>